<dbReference type="InterPro" id="IPR043129">
    <property type="entry name" value="ATPase_NBD"/>
</dbReference>
<dbReference type="PANTHER" id="PTHR18964">
    <property type="entry name" value="ROK (REPRESSOR, ORF, KINASE) FAMILY"/>
    <property type="match status" value="1"/>
</dbReference>
<name>A0A9D2I1B3_9LACT</name>
<dbReference type="InterPro" id="IPR000600">
    <property type="entry name" value="ROK"/>
</dbReference>
<dbReference type="Gene3D" id="3.30.420.40">
    <property type="match status" value="2"/>
</dbReference>
<sequence length="291" mass="31422">MTLAVFDIGGTAVKYGIWKDNQLSGQASFETPATWDEMKDQLQTTFNQLKAEQGEVLGAAFSCPGAVDAENGIINGISAVPYVHYFPIRDELEVLFGVPVSIENDANCAALAEVWQGAGEDVQNALFLVIGSGIGGAVIMNKQLVKGSNLFGGEFGYMLLEEDRTLSDIASPVKAARYYQEEKGLEETVTGKQLFQLADEGDELALKHLTKLKKGLARAIQMLAVAFNPDKVIIGGGISSRDDLITDLSDMVQAYLERTNATDLDVEVVACQYRNDANLVGAVASFLEQKK</sequence>
<proteinExistence type="inferred from homology"/>
<dbReference type="PANTHER" id="PTHR18964:SF170">
    <property type="entry name" value="SUGAR KINASE"/>
    <property type="match status" value="1"/>
</dbReference>
<dbReference type="AlphaFoldDB" id="A0A9D2I1B3"/>
<dbReference type="Proteomes" id="UP000886856">
    <property type="component" value="Unassembled WGS sequence"/>
</dbReference>
<dbReference type="Pfam" id="PF00480">
    <property type="entry name" value="ROK"/>
    <property type="match status" value="1"/>
</dbReference>
<comment type="similarity">
    <text evidence="1">Belongs to the ROK (NagC/XylR) family.</text>
</comment>
<accession>A0A9D2I1B3</accession>
<evidence type="ECO:0000313" key="2">
    <source>
        <dbReference type="EMBL" id="HJA90926.1"/>
    </source>
</evidence>
<protein>
    <submittedName>
        <fullName evidence="2">ROK family protein</fullName>
    </submittedName>
</protein>
<dbReference type="CDD" id="cd24152">
    <property type="entry name" value="ASKHA_NBD_ROK-like"/>
    <property type="match status" value="1"/>
</dbReference>
<gene>
    <name evidence="2" type="ORF">H9948_09070</name>
</gene>
<dbReference type="EMBL" id="DWYW01000206">
    <property type="protein sequence ID" value="HJA90926.1"/>
    <property type="molecule type" value="Genomic_DNA"/>
</dbReference>
<comment type="caution">
    <text evidence="2">The sequence shown here is derived from an EMBL/GenBank/DDBJ whole genome shotgun (WGS) entry which is preliminary data.</text>
</comment>
<organism evidence="2 3">
    <name type="scientific">Candidatus Jeotgalibaca merdavium</name>
    <dbReference type="NCBI Taxonomy" id="2838627"/>
    <lineage>
        <taxon>Bacteria</taxon>
        <taxon>Bacillati</taxon>
        <taxon>Bacillota</taxon>
        <taxon>Bacilli</taxon>
        <taxon>Lactobacillales</taxon>
        <taxon>Carnobacteriaceae</taxon>
        <taxon>Jeotgalibaca</taxon>
    </lineage>
</organism>
<evidence type="ECO:0000313" key="3">
    <source>
        <dbReference type="Proteomes" id="UP000886856"/>
    </source>
</evidence>
<evidence type="ECO:0000256" key="1">
    <source>
        <dbReference type="ARBA" id="ARBA00006479"/>
    </source>
</evidence>
<reference evidence="2" key="1">
    <citation type="journal article" date="2021" name="PeerJ">
        <title>Extensive microbial diversity within the chicken gut microbiome revealed by metagenomics and culture.</title>
        <authorList>
            <person name="Gilroy R."/>
            <person name="Ravi A."/>
            <person name="Getino M."/>
            <person name="Pursley I."/>
            <person name="Horton D.L."/>
            <person name="Alikhan N.F."/>
            <person name="Baker D."/>
            <person name="Gharbi K."/>
            <person name="Hall N."/>
            <person name="Watson M."/>
            <person name="Adriaenssens E.M."/>
            <person name="Foster-Nyarko E."/>
            <person name="Jarju S."/>
            <person name="Secka A."/>
            <person name="Antonio M."/>
            <person name="Oren A."/>
            <person name="Chaudhuri R.R."/>
            <person name="La Ragione R."/>
            <person name="Hildebrand F."/>
            <person name="Pallen M.J."/>
        </authorList>
    </citation>
    <scope>NUCLEOTIDE SEQUENCE</scope>
    <source>
        <strain evidence="2">CHK171-505</strain>
    </source>
</reference>
<dbReference type="SUPFAM" id="SSF53067">
    <property type="entry name" value="Actin-like ATPase domain"/>
    <property type="match status" value="1"/>
</dbReference>
<reference evidence="2" key="2">
    <citation type="submission" date="2021-04" db="EMBL/GenBank/DDBJ databases">
        <authorList>
            <person name="Gilroy R."/>
        </authorList>
    </citation>
    <scope>NUCLEOTIDE SEQUENCE</scope>
    <source>
        <strain evidence="2">CHK171-505</strain>
    </source>
</reference>